<evidence type="ECO:0000256" key="10">
    <source>
        <dbReference type="ARBA" id="ARBA00048679"/>
    </source>
</evidence>
<keyword evidence="6" id="KW-0677">Repeat</keyword>
<reference evidence="13 14" key="4">
    <citation type="journal article" date="2013" name="Rice">
        <title>Improvement of the Oryza sativa Nipponbare reference genome using next generation sequence and optical map data.</title>
        <authorList>
            <person name="Kawahara Y."/>
            <person name="de la Bastide M."/>
            <person name="Hamilton J.P."/>
            <person name="Kanamori H."/>
            <person name="McCombie W.R."/>
            <person name="Ouyang S."/>
            <person name="Schwartz D.C."/>
            <person name="Tanaka T."/>
            <person name="Wu J."/>
            <person name="Zhou S."/>
            <person name="Childs K.L."/>
            <person name="Davidson R.M."/>
            <person name="Lin H."/>
            <person name="Quesada-Ocampo L."/>
            <person name="Vaillancourt B."/>
            <person name="Sakai H."/>
            <person name="Lee S.S."/>
            <person name="Kim J."/>
            <person name="Numa H."/>
            <person name="Itoh T."/>
            <person name="Buell C.R."/>
            <person name="Matsumoto T."/>
        </authorList>
    </citation>
    <scope>NUCLEOTIDE SEQUENCE [LARGE SCALE GENOMIC DNA]</scope>
    <source>
        <strain evidence="14">cv. Nipponbare</strain>
    </source>
</reference>
<dbReference type="PRINTS" id="PR00019">
    <property type="entry name" value="LEURICHRPT"/>
</dbReference>
<keyword evidence="2" id="KW-0723">Serine/threonine-protein kinase</keyword>
<dbReference type="FunCoup" id="B7F4D3">
    <property type="interactions" value="2"/>
</dbReference>
<dbReference type="InterPro" id="IPR032675">
    <property type="entry name" value="LRR_dom_sf"/>
</dbReference>
<evidence type="ECO:0000256" key="3">
    <source>
        <dbReference type="ARBA" id="ARBA00022614"/>
    </source>
</evidence>
<keyword evidence="14" id="KW-1185">Reference proteome</keyword>
<dbReference type="PaxDb" id="39947-B7F4D3"/>
<dbReference type="InParanoid" id="B7F4D3"/>
<dbReference type="Gene3D" id="3.80.10.10">
    <property type="entry name" value="Ribonuclease Inhibitor"/>
    <property type="match status" value="2"/>
</dbReference>
<evidence type="ECO:0000313" key="14">
    <source>
        <dbReference type="Proteomes" id="UP000059680"/>
    </source>
</evidence>
<dbReference type="FunFam" id="3.80.10.10:FF:000228">
    <property type="entry name" value="Leucine-rich repeat receptor-like serine/threonine-protein kinase BAM1"/>
    <property type="match status" value="1"/>
</dbReference>
<keyword evidence="3" id="KW-0433">Leucine-rich repeat</keyword>
<dbReference type="Pfam" id="PF00560">
    <property type="entry name" value="LRR_1"/>
    <property type="match status" value="3"/>
</dbReference>
<accession>B7F4D3</accession>
<dbReference type="Pfam" id="PF13855">
    <property type="entry name" value="LRR_8"/>
    <property type="match status" value="1"/>
</dbReference>
<dbReference type="GO" id="GO:0004674">
    <property type="term" value="F:protein serine/threonine kinase activity"/>
    <property type="evidence" value="ECO:0007669"/>
    <property type="project" value="UniProtKB-KW"/>
</dbReference>
<dbReference type="OMA" id="CIKYNGR"/>
<dbReference type="eggNOG" id="ENOG502QQPF">
    <property type="taxonomic scope" value="Eukaryota"/>
</dbReference>
<protein>
    <recommendedName>
        <fullName evidence="1">non-specific serine/threonine protein kinase</fullName>
        <ecNumber evidence="1">2.7.11.1</ecNumber>
    </recommendedName>
</protein>
<comment type="catalytic activity">
    <reaction evidence="10">
        <text>L-seryl-[protein] + ATP = O-phospho-L-seryl-[protein] + ADP + H(+)</text>
        <dbReference type="Rhea" id="RHEA:17989"/>
        <dbReference type="Rhea" id="RHEA-COMP:9863"/>
        <dbReference type="Rhea" id="RHEA-COMP:11604"/>
        <dbReference type="ChEBI" id="CHEBI:15378"/>
        <dbReference type="ChEBI" id="CHEBI:29999"/>
        <dbReference type="ChEBI" id="CHEBI:30616"/>
        <dbReference type="ChEBI" id="CHEBI:83421"/>
        <dbReference type="ChEBI" id="CHEBI:456216"/>
        <dbReference type="EC" id="2.7.11.1"/>
    </reaction>
</comment>
<reference evidence="14" key="2">
    <citation type="journal article" date="2005" name="Nature">
        <title>The map-based sequence of the rice genome.</title>
        <authorList>
            <consortium name="International rice genome sequencing project (IRGSP)"/>
            <person name="Matsumoto T."/>
            <person name="Wu J."/>
            <person name="Kanamori H."/>
            <person name="Katayose Y."/>
            <person name="Fujisawa M."/>
            <person name="Namiki N."/>
            <person name="Mizuno H."/>
            <person name="Yamamoto K."/>
            <person name="Antonio B.A."/>
            <person name="Baba T."/>
            <person name="Sakata K."/>
            <person name="Nagamura Y."/>
            <person name="Aoki H."/>
            <person name="Arikawa K."/>
            <person name="Arita K."/>
            <person name="Bito T."/>
            <person name="Chiden Y."/>
            <person name="Fujitsuka N."/>
            <person name="Fukunaka R."/>
            <person name="Hamada M."/>
            <person name="Harada C."/>
            <person name="Hayashi A."/>
            <person name="Hijishita S."/>
            <person name="Honda M."/>
            <person name="Hosokawa S."/>
            <person name="Ichikawa Y."/>
            <person name="Idonuma A."/>
            <person name="Iijima M."/>
            <person name="Ikeda M."/>
            <person name="Ikeno M."/>
            <person name="Ito K."/>
            <person name="Ito S."/>
            <person name="Ito T."/>
            <person name="Ito Y."/>
            <person name="Ito Y."/>
            <person name="Iwabuchi A."/>
            <person name="Kamiya K."/>
            <person name="Karasawa W."/>
            <person name="Kurita K."/>
            <person name="Katagiri S."/>
            <person name="Kikuta A."/>
            <person name="Kobayashi H."/>
            <person name="Kobayashi N."/>
            <person name="Machita K."/>
            <person name="Maehara T."/>
            <person name="Masukawa M."/>
            <person name="Mizubayashi T."/>
            <person name="Mukai Y."/>
            <person name="Nagasaki H."/>
            <person name="Nagata Y."/>
            <person name="Naito S."/>
            <person name="Nakashima M."/>
            <person name="Nakama Y."/>
            <person name="Nakamichi Y."/>
            <person name="Nakamura M."/>
            <person name="Meguro A."/>
            <person name="Negishi M."/>
            <person name="Ohta I."/>
            <person name="Ohta T."/>
            <person name="Okamoto M."/>
            <person name="Ono N."/>
            <person name="Saji S."/>
            <person name="Sakaguchi M."/>
            <person name="Sakai K."/>
            <person name="Shibata M."/>
            <person name="Shimokawa T."/>
            <person name="Song J."/>
            <person name="Takazaki Y."/>
            <person name="Terasawa K."/>
            <person name="Tsugane M."/>
            <person name="Tsuji K."/>
            <person name="Ueda S."/>
            <person name="Waki K."/>
            <person name="Yamagata H."/>
            <person name="Yamamoto M."/>
            <person name="Yamamoto S."/>
            <person name="Yamane H."/>
            <person name="Yoshiki S."/>
            <person name="Yoshihara R."/>
            <person name="Yukawa K."/>
            <person name="Zhong H."/>
            <person name="Yano M."/>
            <person name="Yuan Q."/>
            <person name="Ouyang S."/>
            <person name="Liu J."/>
            <person name="Jones K.M."/>
            <person name="Gansberger K."/>
            <person name="Moffat K."/>
            <person name="Hill J."/>
            <person name="Bera J."/>
            <person name="Fadrosh D."/>
            <person name="Jin S."/>
            <person name="Johri S."/>
            <person name="Kim M."/>
            <person name="Overton L."/>
            <person name="Reardon M."/>
            <person name="Tsitrin T."/>
            <person name="Vuong H."/>
            <person name="Weaver B."/>
            <person name="Ciecko A."/>
            <person name="Tallon L."/>
            <person name="Jackson J."/>
            <person name="Pai G."/>
            <person name="Aken S.V."/>
            <person name="Utterback T."/>
            <person name="Reidmuller S."/>
            <person name="Feldblyum T."/>
            <person name="Hsiao J."/>
            <person name="Zismann V."/>
            <person name="Iobst S."/>
            <person name="de Vazeille A.R."/>
            <person name="Buell C.R."/>
            <person name="Ying K."/>
            <person name="Li Y."/>
            <person name="Lu T."/>
            <person name="Huang Y."/>
            <person name="Zhao Q."/>
            <person name="Feng Q."/>
            <person name="Zhang L."/>
            <person name="Zhu J."/>
            <person name="Weng Q."/>
            <person name="Mu J."/>
            <person name="Lu Y."/>
            <person name="Fan D."/>
            <person name="Liu Y."/>
            <person name="Guan J."/>
            <person name="Zhang Y."/>
            <person name="Yu S."/>
            <person name="Liu X."/>
            <person name="Zhang Y."/>
            <person name="Hong G."/>
            <person name="Han B."/>
            <person name="Choisne N."/>
            <person name="Demange N."/>
            <person name="Orjeda G."/>
            <person name="Samain S."/>
            <person name="Cattolico L."/>
            <person name="Pelletier E."/>
            <person name="Couloux A."/>
            <person name="Segurens B."/>
            <person name="Wincker P."/>
            <person name="D'Hont A."/>
            <person name="Scarpelli C."/>
            <person name="Weissenbach J."/>
            <person name="Salanoubat M."/>
            <person name="Quetier F."/>
            <person name="Yu Y."/>
            <person name="Kim H.R."/>
            <person name="Rambo T."/>
            <person name="Currie J."/>
            <person name="Collura K."/>
            <person name="Luo M."/>
            <person name="Yang T."/>
            <person name="Ammiraju J.S.S."/>
            <person name="Engler F."/>
            <person name="Soderlund C."/>
            <person name="Wing R.A."/>
            <person name="Palmer L.E."/>
            <person name="de la Bastide M."/>
            <person name="Spiegel L."/>
            <person name="Nascimento L."/>
            <person name="Zutavern T."/>
            <person name="O'Shaughnessy A."/>
            <person name="Dike S."/>
            <person name="Dedhia N."/>
            <person name="Preston R."/>
            <person name="Balija V."/>
            <person name="McCombie W.R."/>
            <person name="Chow T."/>
            <person name="Chen H."/>
            <person name="Chung M."/>
            <person name="Chen C."/>
            <person name="Shaw J."/>
            <person name="Wu H."/>
            <person name="Hsiao K."/>
            <person name="Chao Y."/>
            <person name="Chu M."/>
            <person name="Cheng C."/>
            <person name="Hour A."/>
            <person name="Lee P."/>
            <person name="Lin S."/>
            <person name="Lin Y."/>
            <person name="Liou J."/>
            <person name="Liu S."/>
            <person name="Hsing Y."/>
            <person name="Raghuvanshi S."/>
            <person name="Mohanty A."/>
            <person name="Bharti A.K."/>
            <person name="Gaur A."/>
            <person name="Gupta V."/>
            <person name="Kumar D."/>
            <person name="Ravi V."/>
            <person name="Vij S."/>
            <person name="Kapur A."/>
            <person name="Khurana P."/>
            <person name="Khurana P."/>
            <person name="Khurana J.P."/>
            <person name="Tyagi A.K."/>
            <person name="Gaikwad K."/>
            <person name="Singh A."/>
            <person name="Dalal V."/>
            <person name="Srivastava S."/>
            <person name="Dixit A."/>
            <person name="Pal A.K."/>
            <person name="Ghazi I.A."/>
            <person name="Yadav M."/>
            <person name="Pandit A."/>
            <person name="Bhargava A."/>
            <person name="Sureshbabu K."/>
            <person name="Batra K."/>
            <person name="Sharma T.R."/>
            <person name="Mohapatra T."/>
            <person name="Singh N.K."/>
            <person name="Messing J."/>
            <person name="Nelson A.B."/>
            <person name="Fuks G."/>
            <person name="Kavchok S."/>
            <person name="Keizer G."/>
            <person name="Linton E."/>
            <person name="Llaca V."/>
            <person name="Song R."/>
            <person name="Tanyolac B."/>
            <person name="Young S."/>
            <person name="Ho-Il K."/>
            <person name="Hahn J.H."/>
            <person name="Sangsakoo G."/>
            <person name="Vanavichit A."/>
            <person name="de Mattos Luiz.A.T."/>
            <person name="Zimmer P.D."/>
            <person name="Malone G."/>
            <person name="Dellagostin O."/>
            <person name="de Oliveira A.C."/>
            <person name="Bevan M."/>
            <person name="Bancroft I."/>
            <person name="Minx P."/>
            <person name="Cordum H."/>
            <person name="Wilson R."/>
            <person name="Cheng Z."/>
            <person name="Jin W."/>
            <person name="Jiang J."/>
            <person name="Leong S.A."/>
            <person name="Iwama H."/>
            <person name="Gojobori T."/>
            <person name="Itoh T."/>
            <person name="Niimura Y."/>
            <person name="Fujii Y."/>
            <person name="Habara T."/>
            <person name="Sakai H."/>
            <person name="Sato Y."/>
            <person name="Wilson G."/>
            <person name="Kumar K."/>
            <person name="McCouch S."/>
            <person name="Juretic N."/>
            <person name="Hoen D."/>
            <person name="Wright S."/>
            <person name="Bruskiewich R."/>
            <person name="Bureau T."/>
            <person name="Miyao A."/>
            <person name="Hirochika H."/>
            <person name="Nishikawa T."/>
            <person name="Kadowaki K."/>
            <person name="Sugiura M."/>
            <person name="Burr B."/>
            <person name="Sasaki T."/>
        </authorList>
    </citation>
    <scope>NUCLEOTIDE SEQUENCE [LARGE SCALE GENOMIC DNA]</scope>
    <source>
        <strain evidence="14">cv. Nipponbare</strain>
    </source>
</reference>
<reference evidence="13" key="3">
    <citation type="journal article" date="2013" name="Plant Cell Physiol.">
        <title>Rice Annotation Project Database (RAP-DB): an integrative and interactive database for rice genomics.</title>
        <authorList>
            <person name="Sakai H."/>
            <person name="Lee S.S."/>
            <person name="Tanaka T."/>
            <person name="Numa H."/>
            <person name="Kim J."/>
            <person name="Kawahara Y."/>
            <person name="Wakimoto H."/>
            <person name="Yang C.C."/>
            <person name="Iwamoto M."/>
            <person name="Abe T."/>
            <person name="Yamada Y."/>
            <person name="Muto A."/>
            <person name="Inokuchi H."/>
            <person name="Ikemura T."/>
            <person name="Matsumoto T."/>
            <person name="Sasaki T."/>
            <person name="Itoh T."/>
        </authorList>
    </citation>
    <scope>NUCLEOTIDE SEQUENCE</scope>
</reference>
<evidence type="ECO:0000256" key="8">
    <source>
        <dbReference type="ARBA" id="ARBA00023180"/>
    </source>
</evidence>
<feature type="chain" id="PRO_5013520088" description="non-specific serine/threonine protein kinase" evidence="11">
    <location>
        <begin position="22"/>
        <end position="261"/>
    </location>
</feature>
<dbReference type="HOGENOM" id="CLU_106472_0_0_1"/>
<keyword evidence="7" id="KW-0418">Kinase</keyword>
<dbReference type="Proteomes" id="UP000059680">
    <property type="component" value="Chromosome 2"/>
</dbReference>
<evidence type="ECO:0000256" key="7">
    <source>
        <dbReference type="ARBA" id="ARBA00022777"/>
    </source>
</evidence>
<name>B7F4D3_ORYSJ</name>
<evidence type="ECO:0000256" key="6">
    <source>
        <dbReference type="ARBA" id="ARBA00022737"/>
    </source>
</evidence>
<keyword evidence="8" id="KW-0325">Glycoprotein</keyword>
<dbReference type="InterPro" id="IPR053211">
    <property type="entry name" value="DNA_repair-toleration"/>
</dbReference>
<reference evidence="13" key="5">
    <citation type="submission" date="2015-10" db="EMBL/GenBank/DDBJ databases">
        <authorList>
            <person name="Sakai H."/>
            <person name="Kawahara Y."/>
            <person name="Matsumoto T."/>
            <person name="Buell C.R."/>
            <person name="Itoh T."/>
        </authorList>
    </citation>
    <scope>NUCLEOTIDE SEQUENCE</scope>
</reference>
<reference evidence="12" key="1">
    <citation type="journal article" date="2003" name="Science">
        <title>Collection, Mapping, and Annotation of Over 28,000 cDNA Clones from japonica Rice.</title>
        <authorList>
            <person name="Kikuchi S."/>
            <person name="Satoh K."/>
            <person name="Nagata T."/>
            <person name="Kawagashira N."/>
            <person name="Doi K."/>
            <person name="Kishimoto N."/>
            <person name="Yazaki J."/>
            <person name="Ishikawa M."/>
            <person name="Yamada H."/>
            <person name="Ooka H."/>
            <person name="Hotta I."/>
            <person name="Kojima K."/>
            <person name="Namiki T."/>
            <person name="Ohneda E."/>
            <person name="Yahagi W."/>
            <person name="Suzuki K."/>
            <person name="Li C."/>
            <person name="Ohtsuki K."/>
            <person name="Shishiki T."/>
            <person name="Otomo Y."/>
            <person name="Murakami K."/>
            <person name="Iida Y."/>
            <person name="Sugano S."/>
            <person name="Fujimura T."/>
            <person name="Suzuki Y."/>
            <person name="Tsunoda Y."/>
            <person name="Kurosaki T."/>
            <person name="Kodama T."/>
            <person name="Masuda H."/>
            <person name="Kobayashi M."/>
            <person name="Xie Q."/>
            <person name="Lu M."/>
            <person name="Narikawa R."/>
            <person name="Sugiyama A."/>
            <person name="Mizuno K."/>
            <person name="Yokomizo S."/>
            <person name="Niikura J."/>
            <person name="Ikeda R."/>
            <person name="Ishibiki J."/>
            <person name="Kawamata M."/>
            <person name="Yoshimura A."/>
            <person name="Miura J."/>
            <person name="Kusumegi T."/>
            <person name="Oka M."/>
            <person name="Ryu R."/>
            <person name="Ueda M."/>
            <person name="Matsubara K."/>
            <person name="Kawai J."/>
            <person name="Carninci P."/>
            <person name="Adachi J."/>
            <person name="Aizawa K."/>
            <person name="Arakawa T."/>
            <person name="Fukuda S."/>
            <person name="Hara A."/>
            <person name="Hashidume W."/>
            <person name="Hayatsu N."/>
            <person name="Imotani K."/>
            <person name="Ishii Y."/>
            <person name="Itoh M."/>
            <person name="Kagawa I."/>
            <person name="Kondo S."/>
            <person name="Konno H."/>
            <person name="Miyazaki A."/>
            <person name="Osato N."/>
            <person name="Ota Y."/>
            <person name="Saito R."/>
            <person name="Sasaki D."/>
            <person name="Sato K."/>
            <person name="Shibata K."/>
            <person name="Shinagawa A."/>
            <person name="Shiraki T."/>
            <person name="Yoshino M."/>
            <person name="Hayashizaki Y."/>
        </authorList>
    </citation>
    <scope>NUCLEOTIDE SEQUENCE</scope>
</reference>
<evidence type="ECO:0000256" key="11">
    <source>
        <dbReference type="SAM" id="SignalP"/>
    </source>
</evidence>
<sequence length="261" mass="28389">MVVYSILILFLLLLIFSISNSQSAAQPSADEQTLLLAIKQDWDNPAPLSSWSSTGNWTGVIYNNITGQVTGLSLPSFHIARPNPPSVCRLKNLTYIDLSFNNLTGDFPTVLYGCSALEFLDLSNNQLSGKLPDRIDRLSLGMQHLNLSSNAFTGDVPLAIGRFSKLKSLVLDTNSFNGNYPGAAIGGLLELETLTLAKNPFEPGPVPKEFGNLTKLKLLWLSCMNMTGTIPDDLSSLTELTLLDLSQNKMQGQIPESLICP</sequence>
<dbReference type="SMR" id="B7F4D3"/>
<dbReference type="SUPFAM" id="SSF52058">
    <property type="entry name" value="L domain-like"/>
    <property type="match status" value="1"/>
</dbReference>
<organism evidence="12">
    <name type="scientific">Oryza sativa subsp. japonica</name>
    <name type="common">Rice</name>
    <dbReference type="NCBI Taxonomy" id="39947"/>
    <lineage>
        <taxon>Eukaryota</taxon>
        <taxon>Viridiplantae</taxon>
        <taxon>Streptophyta</taxon>
        <taxon>Embryophyta</taxon>
        <taxon>Tracheophyta</taxon>
        <taxon>Spermatophyta</taxon>
        <taxon>Magnoliopsida</taxon>
        <taxon>Liliopsida</taxon>
        <taxon>Poales</taxon>
        <taxon>Poaceae</taxon>
        <taxon>BOP clade</taxon>
        <taxon>Oryzoideae</taxon>
        <taxon>Oryzeae</taxon>
        <taxon>Oryzinae</taxon>
        <taxon>Oryza</taxon>
        <taxon>Oryza sativa</taxon>
    </lineage>
</organism>
<dbReference type="EMBL" id="AP014958">
    <property type="protein sequence ID" value="BAS77750.1"/>
    <property type="molecule type" value="Genomic_DNA"/>
</dbReference>
<evidence type="ECO:0000256" key="2">
    <source>
        <dbReference type="ARBA" id="ARBA00022527"/>
    </source>
</evidence>
<dbReference type="PANTHER" id="PTHR48060">
    <property type="entry name" value="DNA DAMAGE-REPAIR/TOLERATION PROTEIN DRT100"/>
    <property type="match status" value="1"/>
</dbReference>
<dbReference type="InterPro" id="IPR001611">
    <property type="entry name" value="Leu-rich_rpt"/>
</dbReference>
<keyword evidence="4" id="KW-0808">Transferase</keyword>
<dbReference type="Gramene" id="Os02t0227600-01">
    <property type="protein sequence ID" value="Os02t0227600-01"/>
    <property type="gene ID" value="Os02g0227600"/>
</dbReference>
<dbReference type="PANTHER" id="PTHR48060:SF24">
    <property type="entry name" value="NON-SPECIFIC SERINE_THREONINE PROTEIN KINASE"/>
    <property type="match status" value="1"/>
</dbReference>
<evidence type="ECO:0000256" key="5">
    <source>
        <dbReference type="ARBA" id="ARBA00022729"/>
    </source>
</evidence>
<proteinExistence type="evidence at transcript level"/>
<evidence type="ECO:0000256" key="4">
    <source>
        <dbReference type="ARBA" id="ARBA00022679"/>
    </source>
</evidence>
<evidence type="ECO:0000313" key="13">
    <source>
        <dbReference type="EMBL" id="BAS77750.1"/>
    </source>
</evidence>
<dbReference type="AlphaFoldDB" id="B7F4D3"/>
<evidence type="ECO:0000256" key="1">
    <source>
        <dbReference type="ARBA" id="ARBA00012513"/>
    </source>
</evidence>
<comment type="catalytic activity">
    <reaction evidence="9">
        <text>L-threonyl-[protein] + ATP = O-phospho-L-threonyl-[protein] + ADP + H(+)</text>
        <dbReference type="Rhea" id="RHEA:46608"/>
        <dbReference type="Rhea" id="RHEA-COMP:11060"/>
        <dbReference type="Rhea" id="RHEA-COMP:11605"/>
        <dbReference type="ChEBI" id="CHEBI:15378"/>
        <dbReference type="ChEBI" id="CHEBI:30013"/>
        <dbReference type="ChEBI" id="CHEBI:30616"/>
        <dbReference type="ChEBI" id="CHEBI:61977"/>
        <dbReference type="ChEBI" id="CHEBI:456216"/>
        <dbReference type="EC" id="2.7.11.1"/>
    </reaction>
</comment>
<dbReference type="FunFam" id="3.80.10.10:FF:000041">
    <property type="entry name" value="LRR receptor-like serine/threonine-protein kinase ERECTA"/>
    <property type="match status" value="1"/>
</dbReference>
<evidence type="ECO:0000256" key="9">
    <source>
        <dbReference type="ARBA" id="ARBA00047899"/>
    </source>
</evidence>
<dbReference type="EC" id="2.7.11.1" evidence="1"/>
<gene>
    <name evidence="13" type="ordered locus">Os02g0227600</name>
    <name evidence="13" type="ORF">OSNPB_020227600</name>
</gene>
<dbReference type="STRING" id="39947.B7F4D3"/>
<evidence type="ECO:0000313" key="12">
    <source>
        <dbReference type="EMBL" id="BAG99480.1"/>
    </source>
</evidence>
<feature type="signal peptide" evidence="11">
    <location>
        <begin position="1"/>
        <end position="21"/>
    </location>
</feature>
<keyword evidence="5 11" id="KW-0732">Signal</keyword>
<dbReference type="EMBL" id="AK111918">
    <property type="protein sequence ID" value="BAG99480.1"/>
    <property type="molecule type" value="mRNA"/>
</dbReference>